<feature type="compositionally biased region" description="Low complexity" evidence="1">
    <location>
        <begin position="87"/>
        <end position="102"/>
    </location>
</feature>
<proteinExistence type="predicted"/>
<keyword evidence="2" id="KW-0732">Signal</keyword>
<feature type="region of interest" description="Disordered" evidence="1">
    <location>
        <begin position="343"/>
        <end position="389"/>
    </location>
</feature>
<name>A0ABN7T870_OIKDI</name>
<accession>A0ABN7T870</accession>
<evidence type="ECO:0000256" key="1">
    <source>
        <dbReference type="SAM" id="MobiDB-lite"/>
    </source>
</evidence>
<dbReference type="Proteomes" id="UP001158576">
    <property type="component" value="Chromosome 2"/>
</dbReference>
<feature type="region of interest" description="Disordered" evidence="1">
    <location>
        <begin position="87"/>
        <end position="106"/>
    </location>
</feature>
<reference evidence="3 4" key="1">
    <citation type="submission" date="2021-04" db="EMBL/GenBank/DDBJ databases">
        <authorList>
            <person name="Bliznina A."/>
        </authorList>
    </citation>
    <scope>NUCLEOTIDE SEQUENCE [LARGE SCALE GENOMIC DNA]</scope>
</reference>
<feature type="signal peptide" evidence="2">
    <location>
        <begin position="1"/>
        <end position="16"/>
    </location>
</feature>
<keyword evidence="4" id="KW-1185">Reference proteome</keyword>
<feature type="region of interest" description="Disordered" evidence="1">
    <location>
        <begin position="116"/>
        <end position="205"/>
    </location>
</feature>
<sequence length="427" mass="46540">MKLLRALSLSLGVVNAVYYSRSFQTSSWGGNNQPSHHSRSQVNNCGGNCCRGWASGRSGGCTMKLMPTHTGSSFSSPSMRFSYSGSPNTAVSWSSSSRGGSSNTAPNQATFQAYASVSSNPARNQAPSRPSRPSYPSRPSTNVGKAWGSDCTHCNQRPPSNSPQQERRAKCPQRYTQVGNSCRILRGPSSSSSSSSSSPKPSTSDCYRVGGQIVCPGAGGGVVGDQRYDENSPSYVADAVRPDLTYDFGEEDDQYSTFVDVIVLGSPTHESVSFYLNNPIYYDNNLYGASDYGSSDSNRNQRNQQYQKLNPSMEYLRPGQQKTAEPDEAPFYGERSWTNWESWGSSGSTYSENRRPGSSYRSRERVGSNNYRPAFQPAPLVRRNPQGSTQDFYNQVYNTGKNLLNNANAWLGQATHRNSGGCRSGCG</sequence>
<feature type="compositionally biased region" description="Polar residues" evidence="1">
    <location>
        <begin position="116"/>
        <end position="126"/>
    </location>
</feature>
<gene>
    <name evidence="3" type="ORF">OKIOD_LOCUS14620</name>
</gene>
<organism evidence="3 4">
    <name type="scientific">Oikopleura dioica</name>
    <name type="common">Tunicate</name>
    <dbReference type="NCBI Taxonomy" id="34765"/>
    <lineage>
        <taxon>Eukaryota</taxon>
        <taxon>Metazoa</taxon>
        <taxon>Chordata</taxon>
        <taxon>Tunicata</taxon>
        <taxon>Appendicularia</taxon>
        <taxon>Copelata</taxon>
        <taxon>Oikopleuridae</taxon>
        <taxon>Oikopleura</taxon>
    </lineage>
</organism>
<feature type="compositionally biased region" description="Low complexity" evidence="1">
    <location>
        <begin position="127"/>
        <end position="140"/>
    </location>
</feature>
<evidence type="ECO:0000256" key="2">
    <source>
        <dbReference type="SAM" id="SignalP"/>
    </source>
</evidence>
<evidence type="ECO:0000313" key="4">
    <source>
        <dbReference type="Proteomes" id="UP001158576"/>
    </source>
</evidence>
<feature type="compositionally biased region" description="Polar residues" evidence="1">
    <location>
        <begin position="152"/>
        <end position="164"/>
    </location>
</feature>
<feature type="compositionally biased region" description="Low complexity" evidence="1">
    <location>
        <begin position="188"/>
        <end position="204"/>
    </location>
</feature>
<protein>
    <submittedName>
        <fullName evidence="3">Oidioi.mRNA.OKI2018_I69.chr2.g5855.t2.cds</fullName>
    </submittedName>
</protein>
<evidence type="ECO:0000313" key="3">
    <source>
        <dbReference type="EMBL" id="CAG5111559.1"/>
    </source>
</evidence>
<feature type="chain" id="PRO_5046688961" evidence="2">
    <location>
        <begin position="17"/>
        <end position="427"/>
    </location>
</feature>
<dbReference type="EMBL" id="OU015567">
    <property type="protein sequence ID" value="CAG5111559.1"/>
    <property type="molecule type" value="Genomic_DNA"/>
</dbReference>